<evidence type="ECO:0000313" key="4">
    <source>
        <dbReference type="Proteomes" id="UP001227192"/>
    </source>
</evidence>
<dbReference type="PANTHER" id="PTHR33481">
    <property type="entry name" value="REVERSE TRANSCRIPTASE"/>
    <property type="match status" value="1"/>
</dbReference>
<organism evidence="3 4">
    <name type="scientific">Penicillium thymicola</name>
    <dbReference type="NCBI Taxonomy" id="293382"/>
    <lineage>
        <taxon>Eukaryota</taxon>
        <taxon>Fungi</taxon>
        <taxon>Dikarya</taxon>
        <taxon>Ascomycota</taxon>
        <taxon>Pezizomycotina</taxon>
        <taxon>Eurotiomycetes</taxon>
        <taxon>Eurotiomycetidae</taxon>
        <taxon>Eurotiales</taxon>
        <taxon>Aspergillaceae</taxon>
        <taxon>Penicillium</taxon>
    </lineage>
</organism>
<proteinExistence type="predicted"/>
<dbReference type="PANTHER" id="PTHR33481:SF1">
    <property type="entry name" value="ENDONUCLEASE_EXONUCLEASE_PHOSPHATASE DOMAIN-CONTAINING PROTEIN-RELATED"/>
    <property type="match status" value="1"/>
</dbReference>
<gene>
    <name evidence="3" type="ORF">VN97_g8806</name>
</gene>
<name>A0AAI9X5M0_PENTH</name>
<dbReference type="Pfam" id="PF00078">
    <property type="entry name" value="RVT_1"/>
    <property type="match status" value="1"/>
</dbReference>
<protein>
    <recommendedName>
        <fullName evidence="2">Reverse transcriptase domain-containing protein</fullName>
    </recommendedName>
</protein>
<dbReference type="SUPFAM" id="SSF56672">
    <property type="entry name" value="DNA/RNA polymerases"/>
    <property type="match status" value="1"/>
</dbReference>
<reference evidence="3" key="2">
    <citation type="journal article" date="2016" name="Fungal Biol.">
        <title>Ochratoxin A production by Penicillium thymicola.</title>
        <authorList>
            <person name="Nguyen H.D.T."/>
            <person name="McMullin D.R."/>
            <person name="Ponomareva E."/>
            <person name="Riley R."/>
            <person name="Pomraning K.R."/>
            <person name="Baker S.E."/>
            <person name="Seifert K.A."/>
        </authorList>
    </citation>
    <scope>NUCLEOTIDE SEQUENCE</scope>
    <source>
        <strain evidence="3">DAOM 180753</strain>
    </source>
</reference>
<feature type="domain" description="Reverse transcriptase" evidence="2">
    <location>
        <begin position="103"/>
        <end position="387"/>
    </location>
</feature>
<accession>A0AAI9X5M0</accession>
<dbReference type="AlphaFoldDB" id="A0AAI9X5M0"/>
<sequence length="397" mass="44148">MPALKTGDGSNDAETDKTKVNTLRSVFFPQPPEADLPDIHQRNERTPISLPTVTEEVRASFKKAPPDKAPRDDTLPNKVWKVLSNQGAKASRFIPLITAIFDSCLRIGYNPNHFQTSTTVTLRKAGPRDYRLPKSYRPVALLNTLGKILESIVATRMAWLVEEYQLLPNTHLGGRKGISADHAIQLILDRVHRAWGKGKVASMLLLDVAGAYDNVSHERLLFNMQQMGLGNLIPWVRSFLTGRSTRIKLPNGYLSEAFPTPTDIPQGSSISPILFLLFNAPLVRACTQNLWNGGPLANAGLAQGLPLSLNLFASFNSDLSTRHLPRRRIAFIEDYFRRRMAHSYLPGKKRTAPGTSGHGRKGSRTVAHGKLLFVVFDQKLCWKNTSSERSNAQSSQH</sequence>
<dbReference type="PROSITE" id="PS50878">
    <property type="entry name" value="RT_POL"/>
    <property type="match status" value="1"/>
</dbReference>
<dbReference type="InterPro" id="IPR000477">
    <property type="entry name" value="RT_dom"/>
</dbReference>
<feature type="region of interest" description="Disordered" evidence="1">
    <location>
        <begin position="1"/>
        <end position="45"/>
    </location>
</feature>
<dbReference type="CDD" id="cd01650">
    <property type="entry name" value="RT_nLTR_like"/>
    <property type="match status" value="1"/>
</dbReference>
<dbReference type="InterPro" id="IPR043502">
    <property type="entry name" value="DNA/RNA_pol_sf"/>
</dbReference>
<evidence type="ECO:0000259" key="2">
    <source>
        <dbReference type="PROSITE" id="PS50878"/>
    </source>
</evidence>
<comment type="caution">
    <text evidence="3">The sequence shown here is derived from an EMBL/GenBank/DDBJ whole genome shotgun (WGS) entry which is preliminary data.</text>
</comment>
<evidence type="ECO:0000256" key="1">
    <source>
        <dbReference type="SAM" id="MobiDB-lite"/>
    </source>
</evidence>
<dbReference type="Proteomes" id="UP001227192">
    <property type="component" value="Unassembled WGS sequence"/>
</dbReference>
<dbReference type="EMBL" id="LACB01000330">
    <property type="protein sequence ID" value="KAJ9484557.1"/>
    <property type="molecule type" value="Genomic_DNA"/>
</dbReference>
<reference evidence="3" key="1">
    <citation type="submission" date="2015-06" db="EMBL/GenBank/DDBJ databases">
        <authorList>
            <person name="Nguyen H."/>
        </authorList>
    </citation>
    <scope>NUCLEOTIDE SEQUENCE</scope>
    <source>
        <strain evidence="3">DAOM 180753</strain>
    </source>
</reference>
<evidence type="ECO:0000313" key="3">
    <source>
        <dbReference type="EMBL" id="KAJ9484557.1"/>
    </source>
</evidence>
<keyword evidence="4" id="KW-1185">Reference proteome</keyword>